<dbReference type="Gene3D" id="3.40.50.300">
    <property type="entry name" value="P-loop containing nucleotide triphosphate hydrolases"/>
    <property type="match status" value="1"/>
</dbReference>
<accession>A0A9P8LB74</accession>
<sequence>MEPSHRSWEIVLHFQNHRAASRNWTWGQILYDSLLSCKRVPAESYSGTSECKDWSFKHDGKILTLIDTPGFDDTSLDDMEILASIASRVEAKNLPRIVGVIYFHRITDKRLTGMSRMNLQISRAICGEQFYPHIILVTTMWNTIPNETVTNEAVEREKQLLQLPAFWGDMIAQRCKYDRFLGTPESGIHILTLFQSLDKAPLLHIEVELRVKGFKDTNAAAVILEERRRRERARLEEMEELRKEEEEKLREEMAERARLRERKELMQKEGERWEQQYQAIVGQQSSQPARGPTAGARSDHDRPFSGQSHEGSSRYPTGNTPERVSSRSDQSHEDSDGYTTGDARGRGSSRLGLGFIAGLFPRN</sequence>
<feature type="coiled-coil region" evidence="1">
    <location>
        <begin position="221"/>
        <end position="276"/>
    </location>
</feature>
<gene>
    <name evidence="3" type="ORF">GP486_004368</name>
</gene>
<evidence type="ECO:0000313" key="4">
    <source>
        <dbReference type="Proteomes" id="UP000750711"/>
    </source>
</evidence>
<dbReference type="InterPro" id="IPR027417">
    <property type="entry name" value="P-loop_NTPase"/>
</dbReference>
<dbReference type="Proteomes" id="UP000750711">
    <property type="component" value="Unassembled WGS sequence"/>
</dbReference>
<evidence type="ECO:0000256" key="2">
    <source>
        <dbReference type="SAM" id="MobiDB-lite"/>
    </source>
</evidence>
<dbReference type="AlphaFoldDB" id="A0A9P8LB74"/>
<feature type="compositionally biased region" description="Polar residues" evidence="2">
    <location>
        <begin position="305"/>
        <end position="323"/>
    </location>
</feature>
<reference evidence="3" key="1">
    <citation type="submission" date="2021-03" db="EMBL/GenBank/DDBJ databases">
        <title>Comparative genomics and phylogenomic investigation of the class Geoglossomycetes provide insights into ecological specialization and systematics.</title>
        <authorList>
            <person name="Melie T."/>
            <person name="Pirro S."/>
            <person name="Miller A.N."/>
            <person name="Quandt A."/>
        </authorList>
    </citation>
    <scope>NUCLEOTIDE SEQUENCE</scope>
    <source>
        <strain evidence="3">CAQ_001_2017</strain>
    </source>
</reference>
<name>A0A9P8LB74_9PEZI</name>
<keyword evidence="4" id="KW-1185">Reference proteome</keyword>
<keyword evidence="1" id="KW-0175">Coiled coil</keyword>
<proteinExistence type="predicted"/>
<dbReference type="SUPFAM" id="SSF52540">
    <property type="entry name" value="P-loop containing nucleoside triphosphate hydrolases"/>
    <property type="match status" value="1"/>
</dbReference>
<feature type="region of interest" description="Disordered" evidence="2">
    <location>
        <begin position="282"/>
        <end position="363"/>
    </location>
</feature>
<organism evidence="3 4">
    <name type="scientific">Trichoglossum hirsutum</name>
    <dbReference type="NCBI Taxonomy" id="265104"/>
    <lineage>
        <taxon>Eukaryota</taxon>
        <taxon>Fungi</taxon>
        <taxon>Dikarya</taxon>
        <taxon>Ascomycota</taxon>
        <taxon>Pezizomycotina</taxon>
        <taxon>Geoglossomycetes</taxon>
        <taxon>Geoglossales</taxon>
        <taxon>Geoglossaceae</taxon>
        <taxon>Trichoglossum</taxon>
    </lineage>
</organism>
<evidence type="ECO:0000256" key="1">
    <source>
        <dbReference type="SAM" id="Coils"/>
    </source>
</evidence>
<protein>
    <recommendedName>
        <fullName evidence="5">G domain-containing protein</fullName>
    </recommendedName>
</protein>
<evidence type="ECO:0008006" key="5">
    <source>
        <dbReference type="Google" id="ProtNLM"/>
    </source>
</evidence>
<comment type="caution">
    <text evidence="3">The sequence shown here is derived from an EMBL/GenBank/DDBJ whole genome shotgun (WGS) entry which is preliminary data.</text>
</comment>
<evidence type="ECO:0000313" key="3">
    <source>
        <dbReference type="EMBL" id="KAH0559030.1"/>
    </source>
</evidence>
<dbReference type="EMBL" id="JAGHQM010000679">
    <property type="protein sequence ID" value="KAH0559030.1"/>
    <property type="molecule type" value="Genomic_DNA"/>
</dbReference>
<feature type="compositionally biased region" description="Basic and acidic residues" evidence="2">
    <location>
        <begin position="324"/>
        <end position="335"/>
    </location>
</feature>